<evidence type="ECO:0000256" key="7">
    <source>
        <dbReference type="ARBA" id="ARBA00023315"/>
    </source>
</evidence>
<organism evidence="14 15">
    <name type="scientific">Dillenia turbinata</name>
    <dbReference type="NCBI Taxonomy" id="194707"/>
    <lineage>
        <taxon>Eukaryota</taxon>
        <taxon>Viridiplantae</taxon>
        <taxon>Streptophyta</taxon>
        <taxon>Embryophyta</taxon>
        <taxon>Tracheophyta</taxon>
        <taxon>Spermatophyta</taxon>
        <taxon>Magnoliopsida</taxon>
        <taxon>eudicotyledons</taxon>
        <taxon>Gunneridae</taxon>
        <taxon>Pentapetalae</taxon>
        <taxon>Dilleniales</taxon>
        <taxon>Dilleniaceae</taxon>
        <taxon>Dillenia</taxon>
    </lineage>
</organism>
<keyword evidence="7" id="KW-0012">Acyltransferase</keyword>
<comment type="pathway">
    <text evidence="3">Glycerolipid metabolism; triacylglycerol biosynthesis.</text>
</comment>
<evidence type="ECO:0000256" key="6">
    <source>
        <dbReference type="ARBA" id="ARBA00022824"/>
    </source>
</evidence>
<keyword evidence="11" id="KW-0472">Membrane</keyword>
<keyword evidence="5" id="KW-0808">Transferase</keyword>
<dbReference type="PANTHER" id="PTHR31650">
    <property type="entry name" value="O-ACYLTRANSFERASE (WSD1-LIKE) FAMILY PROTEIN"/>
    <property type="match status" value="1"/>
</dbReference>
<dbReference type="GO" id="GO:0005789">
    <property type="term" value="C:endoplasmic reticulum membrane"/>
    <property type="evidence" value="ECO:0007669"/>
    <property type="project" value="UniProtKB-SubCell"/>
</dbReference>
<evidence type="ECO:0000256" key="4">
    <source>
        <dbReference type="ARBA" id="ARBA00005189"/>
    </source>
</evidence>
<evidence type="ECO:0000259" key="12">
    <source>
        <dbReference type="Pfam" id="PF03007"/>
    </source>
</evidence>
<evidence type="ECO:0000256" key="9">
    <source>
        <dbReference type="ARBA" id="ARBA00047604"/>
    </source>
</evidence>
<evidence type="ECO:0000259" key="13">
    <source>
        <dbReference type="Pfam" id="PF06974"/>
    </source>
</evidence>
<reference evidence="14 15" key="1">
    <citation type="submission" date="2023-12" db="EMBL/GenBank/DDBJ databases">
        <title>A high-quality genome assembly for Dillenia turbinata (Dilleniales).</title>
        <authorList>
            <person name="Chanderbali A."/>
        </authorList>
    </citation>
    <scope>NUCLEOTIDE SEQUENCE [LARGE SCALE GENOMIC DNA]</scope>
    <source>
        <strain evidence="14">LSX21</strain>
        <tissue evidence="14">Leaf</tissue>
    </source>
</reference>
<evidence type="ECO:0000313" key="15">
    <source>
        <dbReference type="Proteomes" id="UP001370490"/>
    </source>
</evidence>
<keyword evidence="6" id="KW-0256">Endoplasmic reticulum</keyword>
<feature type="domain" description="O-acyltransferase WSD1-like N-terminal" evidence="12">
    <location>
        <begin position="282"/>
        <end position="383"/>
    </location>
</feature>
<dbReference type="AlphaFoldDB" id="A0AAN8UP70"/>
<comment type="catalytic activity">
    <reaction evidence="9">
        <text>a long chain fatty alcohol + a fatty acyl-CoA = a long-chain alcohol wax ester + CoA</text>
        <dbReference type="Rhea" id="RHEA:38443"/>
        <dbReference type="ChEBI" id="CHEBI:17135"/>
        <dbReference type="ChEBI" id="CHEBI:57287"/>
        <dbReference type="ChEBI" id="CHEBI:77636"/>
        <dbReference type="ChEBI" id="CHEBI:235323"/>
        <dbReference type="EC" id="2.3.1.75"/>
    </reaction>
</comment>
<keyword evidence="11" id="KW-1133">Transmembrane helix</keyword>
<evidence type="ECO:0000256" key="10">
    <source>
        <dbReference type="ARBA" id="ARBA00048109"/>
    </source>
</evidence>
<keyword evidence="11" id="KW-0812">Transmembrane</keyword>
<sequence length="668" mass="75645">MKASFNKVASYDYPSLCSRCVGLMLCVKLLHGRSDVPLSPTAKLFLQHDMYLVTNCVVCLENPLDVEAAKFSLKNFALIKHPRFCCLLVRDKNGEKHWRKIQVDLERHLIIPEDIVGEGEDEEEIVNQYMADLAISSPLSTDKPLQEFHFLMAHKCDAMRVYHALGGGISLMSLFLLVVGRLMILISLQGWQMQTTNDVFFAIVTSGLSRYLHHRMPEGANEPWSPFGRLFLQQELYEVVNLLVGLEKPIDVDATKMEINNSVLIKHPRFCGLLVRDEKGKEYWRKTQVDLDRHFIVLEDRVGEGEDEEEIVNQYMADLAVSSPLSTNKPLWEFHFLMAHKCVAMRFHHALGDGISLMSLLKAVFRKVGDPNEFPTMATSSASSPWDKNKFLMNLWNSFLYITTLILRILWIRDPKTAISGGPGVELWPRRIATAKLHLDDMKAVKKTVTGAKMQTINDVFFAILSSGLSRYLHHRTPTVQEGLQLTTVSMVNLRQQPGLQEVSNMMTSFSRARWGNDIGVHLLPLYYHRIVANPLDHLKKATSMLTKKKLSKEAISSHFLSVWLTHCFGSKVACSIISRLFCNTTICISNVIGFQEKMSFSGNPIEFLRMNTSSTPQAIQIHMVSYAGRADLQILVAKDIIPDPKFLAKCFEDSLLEMKATAAKLQS</sequence>
<accession>A0AAN8UP70</accession>
<evidence type="ECO:0000256" key="5">
    <source>
        <dbReference type="ARBA" id="ARBA00022679"/>
    </source>
</evidence>
<keyword evidence="15" id="KW-1185">Reference proteome</keyword>
<dbReference type="PANTHER" id="PTHR31650:SF41">
    <property type="entry name" value="O-ACYLTRANSFERASE WSD1-LIKE ISOFORM X1"/>
    <property type="match status" value="1"/>
</dbReference>
<dbReference type="Proteomes" id="UP001370490">
    <property type="component" value="Unassembled WGS sequence"/>
</dbReference>
<proteinExistence type="inferred from homology"/>
<evidence type="ECO:0000256" key="11">
    <source>
        <dbReference type="SAM" id="Phobius"/>
    </source>
</evidence>
<dbReference type="InterPro" id="IPR045034">
    <property type="entry name" value="O-acyltransferase_WSD1-like"/>
</dbReference>
<protein>
    <submittedName>
        <fullName evidence="14">O-acyltransferase WSD1, C-terminal</fullName>
    </submittedName>
</protein>
<dbReference type="GO" id="GO:0047196">
    <property type="term" value="F:long-chain-alcohol O-fatty-acyltransferase activity"/>
    <property type="evidence" value="ECO:0007669"/>
    <property type="project" value="UniProtKB-EC"/>
</dbReference>
<comment type="catalytic activity">
    <reaction evidence="10">
        <text>an acyl-CoA + a 1,2-diacyl-sn-glycerol = a triacyl-sn-glycerol + CoA</text>
        <dbReference type="Rhea" id="RHEA:10868"/>
        <dbReference type="ChEBI" id="CHEBI:17815"/>
        <dbReference type="ChEBI" id="CHEBI:57287"/>
        <dbReference type="ChEBI" id="CHEBI:58342"/>
        <dbReference type="ChEBI" id="CHEBI:64615"/>
        <dbReference type="EC" id="2.3.1.20"/>
    </reaction>
</comment>
<dbReference type="GO" id="GO:0005886">
    <property type="term" value="C:plasma membrane"/>
    <property type="evidence" value="ECO:0007669"/>
    <property type="project" value="UniProtKB-SubCell"/>
</dbReference>
<gene>
    <name evidence="14" type="ORF">RJ641_019290</name>
</gene>
<evidence type="ECO:0000313" key="14">
    <source>
        <dbReference type="EMBL" id="KAK6916429.1"/>
    </source>
</evidence>
<dbReference type="Pfam" id="PF06974">
    <property type="entry name" value="WS_DGAT_C"/>
    <property type="match status" value="1"/>
</dbReference>
<comment type="similarity">
    <text evidence="8">In the N-terminal section; belongs to the long-chain O-acyltransferase family.</text>
</comment>
<dbReference type="GO" id="GO:0019432">
    <property type="term" value="P:triglyceride biosynthetic process"/>
    <property type="evidence" value="ECO:0007669"/>
    <property type="project" value="TreeGrafter"/>
</dbReference>
<dbReference type="InterPro" id="IPR004255">
    <property type="entry name" value="O-acyltransferase_WSD1_N"/>
</dbReference>
<dbReference type="SUPFAM" id="SSF52777">
    <property type="entry name" value="CoA-dependent acyltransferases"/>
    <property type="match status" value="1"/>
</dbReference>
<evidence type="ECO:0000256" key="3">
    <source>
        <dbReference type="ARBA" id="ARBA00004771"/>
    </source>
</evidence>
<name>A0AAN8UP70_9MAGN</name>
<comment type="pathway">
    <text evidence="4">Lipid metabolism.</text>
</comment>
<dbReference type="EMBL" id="JBAMMX010000024">
    <property type="protein sequence ID" value="KAK6916429.1"/>
    <property type="molecule type" value="Genomic_DNA"/>
</dbReference>
<evidence type="ECO:0000256" key="2">
    <source>
        <dbReference type="ARBA" id="ARBA00004586"/>
    </source>
</evidence>
<dbReference type="GO" id="GO:0004144">
    <property type="term" value="F:diacylglycerol O-acyltransferase activity"/>
    <property type="evidence" value="ECO:0007669"/>
    <property type="project" value="UniProtKB-EC"/>
</dbReference>
<dbReference type="Pfam" id="PF03007">
    <property type="entry name" value="WS_DGAT_cat"/>
    <property type="match status" value="1"/>
</dbReference>
<comment type="caution">
    <text evidence="14">The sequence shown here is derived from an EMBL/GenBank/DDBJ whole genome shotgun (WGS) entry which is preliminary data.</text>
</comment>
<evidence type="ECO:0000256" key="1">
    <source>
        <dbReference type="ARBA" id="ARBA00004162"/>
    </source>
</evidence>
<feature type="transmembrane region" description="Helical" evidence="11">
    <location>
        <begin position="161"/>
        <end position="184"/>
    </location>
</feature>
<feature type="domain" description="O-acyltransferase WSD1 C-terminal" evidence="13">
    <location>
        <begin position="515"/>
        <end position="660"/>
    </location>
</feature>
<comment type="subcellular location">
    <subcellularLocation>
        <location evidence="1">Cell membrane</location>
        <topology evidence="1">Single-pass membrane protein</topology>
    </subcellularLocation>
    <subcellularLocation>
        <location evidence="2">Endoplasmic reticulum membrane</location>
    </subcellularLocation>
</comment>
<dbReference type="InterPro" id="IPR009721">
    <property type="entry name" value="O-acyltransferase_WSD1_C"/>
</dbReference>
<evidence type="ECO:0000256" key="8">
    <source>
        <dbReference type="ARBA" id="ARBA00024360"/>
    </source>
</evidence>